<name>A0A9P8L335_9PEZI</name>
<accession>A0A9P8L335</accession>
<evidence type="ECO:0000259" key="1">
    <source>
        <dbReference type="Pfam" id="PF06985"/>
    </source>
</evidence>
<gene>
    <name evidence="2" type="ORF">FGG08_005227</name>
</gene>
<evidence type="ECO:0000313" key="2">
    <source>
        <dbReference type="EMBL" id="KAH0538169.1"/>
    </source>
</evidence>
<sequence length="218" mass="24979">MADQSIRRCRHIDTRNFDTFLCCFSCGMTFINSLTYLPPERDNSGKADGSSTSQQLGNSRQAGDYVYKPLDLLSHRQEIRLLVLQPGSYTDELQCEIEYAALSSIPHYEALSYTWAGDCGNSSFSGRIRCLPSGKLIRITGNCEAALRRVRKEDSKRHLWVDAIRIDQYDIKERNHQVNHMKTIFENAFRVVIYLGESTDSSDRLFEYLGKDSWLTAQ</sequence>
<dbReference type="AlphaFoldDB" id="A0A9P8L335"/>
<dbReference type="InterPro" id="IPR052895">
    <property type="entry name" value="HetReg/Transcr_Mod"/>
</dbReference>
<dbReference type="PANTHER" id="PTHR24148:SF73">
    <property type="entry name" value="HET DOMAIN PROTEIN (AFU_ORTHOLOGUE AFUA_8G01020)"/>
    <property type="match status" value="1"/>
</dbReference>
<comment type="caution">
    <text evidence="2">The sequence shown here is derived from an EMBL/GenBank/DDBJ whole genome shotgun (WGS) entry which is preliminary data.</text>
</comment>
<protein>
    <recommendedName>
        <fullName evidence="1">Heterokaryon incompatibility domain-containing protein</fullName>
    </recommendedName>
</protein>
<evidence type="ECO:0000313" key="3">
    <source>
        <dbReference type="Proteomes" id="UP000698800"/>
    </source>
</evidence>
<feature type="domain" description="Heterokaryon incompatibility" evidence="1">
    <location>
        <begin position="108"/>
        <end position="207"/>
    </location>
</feature>
<dbReference type="Proteomes" id="UP000698800">
    <property type="component" value="Unassembled WGS sequence"/>
</dbReference>
<proteinExistence type="predicted"/>
<dbReference type="EMBL" id="JAGHQL010000120">
    <property type="protein sequence ID" value="KAH0538169.1"/>
    <property type="molecule type" value="Genomic_DNA"/>
</dbReference>
<dbReference type="Pfam" id="PF06985">
    <property type="entry name" value="HET"/>
    <property type="match status" value="1"/>
</dbReference>
<dbReference type="InterPro" id="IPR010730">
    <property type="entry name" value="HET"/>
</dbReference>
<keyword evidence="3" id="KW-1185">Reference proteome</keyword>
<reference evidence="2" key="1">
    <citation type="submission" date="2021-03" db="EMBL/GenBank/DDBJ databases">
        <title>Comparative genomics and phylogenomic investigation of the class Geoglossomycetes provide insights into ecological specialization and systematics.</title>
        <authorList>
            <person name="Melie T."/>
            <person name="Pirro S."/>
            <person name="Miller A.N."/>
            <person name="Quandt A."/>
        </authorList>
    </citation>
    <scope>NUCLEOTIDE SEQUENCE</scope>
    <source>
        <strain evidence="2">GBOQ0MN5Z8</strain>
    </source>
</reference>
<dbReference type="PANTHER" id="PTHR24148">
    <property type="entry name" value="ANKYRIN REPEAT DOMAIN-CONTAINING PROTEIN 39 HOMOLOG-RELATED"/>
    <property type="match status" value="1"/>
</dbReference>
<organism evidence="2 3">
    <name type="scientific">Glutinoglossum americanum</name>
    <dbReference type="NCBI Taxonomy" id="1670608"/>
    <lineage>
        <taxon>Eukaryota</taxon>
        <taxon>Fungi</taxon>
        <taxon>Dikarya</taxon>
        <taxon>Ascomycota</taxon>
        <taxon>Pezizomycotina</taxon>
        <taxon>Geoglossomycetes</taxon>
        <taxon>Geoglossales</taxon>
        <taxon>Geoglossaceae</taxon>
        <taxon>Glutinoglossum</taxon>
    </lineage>
</organism>
<dbReference type="OrthoDB" id="2157530at2759"/>